<evidence type="ECO:0000256" key="10">
    <source>
        <dbReference type="ARBA" id="ARBA00023322"/>
    </source>
</evidence>
<name>A0A7K6DBZ6_9PASS</name>
<comment type="subcellular location">
    <subcellularLocation>
        <location evidence="2">Secreted</location>
    </subcellularLocation>
</comment>
<keyword evidence="8" id="KW-1015">Disulfide bond</keyword>
<dbReference type="GO" id="GO:0042310">
    <property type="term" value="P:vasoconstriction"/>
    <property type="evidence" value="ECO:0007669"/>
    <property type="project" value="UniProtKB-KW"/>
</dbReference>
<evidence type="ECO:0000256" key="11">
    <source>
        <dbReference type="ARBA" id="ARBA00029380"/>
    </source>
</evidence>
<evidence type="ECO:0000313" key="19">
    <source>
        <dbReference type="Proteomes" id="UP000571324"/>
    </source>
</evidence>
<feature type="signal peptide" evidence="16">
    <location>
        <begin position="1"/>
        <end position="20"/>
    </location>
</feature>
<comment type="function">
    <text evidence="1">Essential component of the renin-angiotensin system (RAS), a potent regulator of blood pressure, body fluid and electrolyte homeostasis.</text>
</comment>
<evidence type="ECO:0000256" key="12">
    <source>
        <dbReference type="ARBA" id="ARBA00029391"/>
    </source>
</evidence>
<evidence type="ECO:0000256" key="9">
    <source>
        <dbReference type="ARBA" id="ARBA00023180"/>
    </source>
</evidence>
<dbReference type="InterPro" id="IPR036186">
    <property type="entry name" value="Serpin_sf"/>
</dbReference>
<comment type="function">
    <text evidence="14">Acts directly on vascular smooth muscle as a potent vasoconstrictor, affects cardiac contractility and heart rate through its action on the sympathetic nervous system, and alters renal sodium and water absorption through its ability to stimulate the zona glomerulosa cells of the adrenal cortex to synthesize and secrete aldosterone. Acts by binding to angiotensin receptors AGTR1 and AGTR2. Also binds the DEAR/FBXW7-AS1 receptor.</text>
</comment>
<evidence type="ECO:0000259" key="17">
    <source>
        <dbReference type="SMART" id="SM00093"/>
    </source>
</evidence>
<keyword evidence="7" id="KW-0838">Vasoactive</keyword>
<evidence type="ECO:0000256" key="3">
    <source>
        <dbReference type="ARBA" id="ARBA00009500"/>
    </source>
</evidence>
<sequence>IMNLAVDLLCLLACLTTVTCDRVYVHPFNLFSFKESDCDRLEKLVQEGKTIVPASIESQTTPEYEGDVNDNNKLEAPSLNTWGKEERGYVRDLVHVLGMRFYGALQKAQKGQNVLLSPTSLYSSLMSFYLGASNQTALDLQGLLGFVPPSGNPDCTSTAFGSIFLSRLRTIERLVNSGDEELHFSKTVSLFSAPGIALFQLFMQHLLPNADAFYARAVDFTNPGEAEKQINAFVEAKSEGQSKALLADIDPSADLLFAVDTRLAVNVTQAFPLKEPQEFWVDSNTKVSVPMLSVTGTFKYKTDGNGTFSMVEVPISKTALLVLLQPINGSDLEHVESKLTWQSSAWLQWLSPREIKLTLPELTIEDSSDLQELLADMELPALLGKGADFSKMSNASLTVGKVINKAFFKLASDGTDQPEDPAAQTEDGAYLDVTLNKPFLFAVFEKQSRAMLLLGRVVNPLQE</sequence>
<evidence type="ECO:0000256" key="8">
    <source>
        <dbReference type="ARBA" id="ARBA00023157"/>
    </source>
</evidence>
<dbReference type="SUPFAM" id="SSF56574">
    <property type="entry name" value="Serpins"/>
    <property type="match status" value="1"/>
</dbReference>
<dbReference type="AlphaFoldDB" id="A0A7K6DBZ6"/>
<dbReference type="GO" id="GO:0005615">
    <property type="term" value="C:extracellular space"/>
    <property type="evidence" value="ECO:0007669"/>
    <property type="project" value="InterPro"/>
</dbReference>
<dbReference type="OrthoDB" id="7817921at2759"/>
<dbReference type="GO" id="GO:0042981">
    <property type="term" value="P:regulation of apoptotic process"/>
    <property type="evidence" value="ECO:0007669"/>
    <property type="project" value="TreeGrafter"/>
</dbReference>
<comment type="caution">
    <text evidence="18">The sequence shown here is derived from an EMBL/GenBank/DDBJ whole genome shotgun (WGS) entry which is preliminary data.</text>
</comment>
<evidence type="ECO:0000256" key="16">
    <source>
        <dbReference type="SAM" id="SignalP"/>
    </source>
</evidence>
<protein>
    <recommendedName>
        <fullName evidence="4">Angiotensinogen</fullName>
    </recommendedName>
    <alternativeName>
        <fullName evidence="13">Serpin A8</fullName>
    </alternativeName>
</protein>
<comment type="function">
    <text evidence="11">Stimulates aldosterone release.</text>
</comment>
<proteinExistence type="inferred from homology"/>
<evidence type="ECO:0000313" key="18">
    <source>
        <dbReference type="EMBL" id="NWV24474.1"/>
    </source>
</evidence>
<feature type="chain" id="PRO_5029869075" description="Angiotensinogen" evidence="16">
    <location>
        <begin position="21"/>
        <end position="463"/>
    </location>
</feature>
<evidence type="ECO:0000256" key="13">
    <source>
        <dbReference type="ARBA" id="ARBA00033182"/>
    </source>
</evidence>
<comment type="similarity">
    <text evidence="3 15">Belongs to the serpin family.</text>
</comment>
<dbReference type="Gene3D" id="2.30.39.10">
    <property type="entry name" value="Alpha-1-antitrypsin, domain 1"/>
    <property type="match status" value="1"/>
</dbReference>
<dbReference type="InterPro" id="IPR042178">
    <property type="entry name" value="Serpin_sf_1"/>
</dbReference>
<dbReference type="PRINTS" id="PR00654">
    <property type="entry name" value="ANGIOTENSNGN"/>
</dbReference>
<keyword evidence="6 16" id="KW-0732">Signal</keyword>
<dbReference type="GO" id="GO:0004867">
    <property type="term" value="F:serine-type endopeptidase inhibitor activity"/>
    <property type="evidence" value="ECO:0007669"/>
    <property type="project" value="InterPro"/>
</dbReference>
<feature type="non-terminal residue" evidence="18">
    <location>
        <position position="1"/>
    </location>
</feature>
<dbReference type="PANTHER" id="PTHR11461:SF13">
    <property type="entry name" value="ANGIOTENSINOGEN"/>
    <property type="match status" value="1"/>
</dbReference>
<dbReference type="EMBL" id="VZRL01004078">
    <property type="protein sequence ID" value="NWV24474.1"/>
    <property type="molecule type" value="Genomic_DNA"/>
</dbReference>
<feature type="non-terminal residue" evidence="18">
    <location>
        <position position="463"/>
    </location>
</feature>
<evidence type="ECO:0000256" key="2">
    <source>
        <dbReference type="ARBA" id="ARBA00004613"/>
    </source>
</evidence>
<feature type="domain" description="Serpin" evidence="17">
    <location>
        <begin position="99"/>
        <end position="460"/>
    </location>
</feature>
<organism evidence="18 19">
    <name type="scientific">Origma solitaria</name>
    <dbReference type="NCBI Taxonomy" id="720586"/>
    <lineage>
        <taxon>Eukaryota</taxon>
        <taxon>Metazoa</taxon>
        <taxon>Chordata</taxon>
        <taxon>Craniata</taxon>
        <taxon>Vertebrata</taxon>
        <taxon>Euteleostomi</taxon>
        <taxon>Archelosauria</taxon>
        <taxon>Archosauria</taxon>
        <taxon>Dinosauria</taxon>
        <taxon>Saurischia</taxon>
        <taxon>Theropoda</taxon>
        <taxon>Coelurosauria</taxon>
        <taxon>Aves</taxon>
        <taxon>Neognathae</taxon>
        <taxon>Neoaves</taxon>
        <taxon>Telluraves</taxon>
        <taxon>Australaves</taxon>
        <taxon>Passeriformes</taxon>
        <taxon>Meliphagoidea</taxon>
        <taxon>Acanthizidae</taxon>
        <taxon>Origma</taxon>
    </lineage>
</organism>
<evidence type="ECO:0000256" key="6">
    <source>
        <dbReference type="ARBA" id="ARBA00022729"/>
    </source>
</evidence>
<dbReference type="Proteomes" id="UP000571324">
    <property type="component" value="Unassembled WGS sequence"/>
</dbReference>
<reference evidence="18 19" key="1">
    <citation type="submission" date="2019-09" db="EMBL/GenBank/DDBJ databases">
        <title>Bird 10,000 Genomes (B10K) Project - Family phase.</title>
        <authorList>
            <person name="Zhang G."/>
        </authorList>
    </citation>
    <scope>NUCLEOTIDE SEQUENCE [LARGE SCALE GENOMIC DNA]</scope>
    <source>
        <strain evidence="18">B10K-DU-029-52</strain>
    </source>
</reference>
<dbReference type="PROSITE" id="PS00284">
    <property type="entry name" value="SERPIN"/>
    <property type="match status" value="1"/>
</dbReference>
<dbReference type="SMART" id="SM00093">
    <property type="entry name" value="SERPIN"/>
    <property type="match status" value="1"/>
</dbReference>
<evidence type="ECO:0000256" key="15">
    <source>
        <dbReference type="RuleBase" id="RU000411"/>
    </source>
</evidence>
<dbReference type="InterPro" id="IPR023795">
    <property type="entry name" value="Serpin_CS"/>
</dbReference>
<dbReference type="Gene3D" id="3.30.497.10">
    <property type="entry name" value="Antithrombin, subunit I, domain 2"/>
    <property type="match status" value="1"/>
</dbReference>
<comment type="function">
    <text evidence="12">Is a ligand for the G-protein coupled receptor MAS1. Has vasodilator and antidiuretic effects. Has an antithrombotic effect that involves MAS1-mediated release of nitric oxide from platelets.</text>
</comment>
<dbReference type="InterPro" id="IPR023796">
    <property type="entry name" value="Serpin_dom"/>
</dbReference>
<evidence type="ECO:0000256" key="4">
    <source>
        <dbReference type="ARBA" id="ARBA00015105"/>
    </source>
</evidence>
<accession>A0A7K6DBZ6</accession>
<dbReference type="InterPro" id="IPR042185">
    <property type="entry name" value="Serpin_sf_2"/>
</dbReference>
<keyword evidence="19" id="KW-1185">Reference proteome</keyword>
<dbReference type="PANTHER" id="PTHR11461">
    <property type="entry name" value="SERINE PROTEASE INHIBITOR, SERPIN"/>
    <property type="match status" value="1"/>
</dbReference>
<keyword evidence="10" id="KW-0839">Vasoconstrictor</keyword>
<evidence type="ECO:0000256" key="14">
    <source>
        <dbReference type="ARBA" id="ARBA00046068"/>
    </source>
</evidence>
<dbReference type="InterPro" id="IPR000227">
    <property type="entry name" value="Angiotensinogen"/>
</dbReference>
<dbReference type="GO" id="GO:0003081">
    <property type="term" value="P:regulation of systemic arterial blood pressure by renin-angiotensin"/>
    <property type="evidence" value="ECO:0007669"/>
    <property type="project" value="InterPro"/>
</dbReference>
<keyword evidence="5" id="KW-0964">Secreted</keyword>
<dbReference type="InterPro" id="IPR000215">
    <property type="entry name" value="Serpin_fam"/>
</dbReference>
<dbReference type="Pfam" id="PF00079">
    <property type="entry name" value="Serpin"/>
    <property type="match status" value="1"/>
</dbReference>
<evidence type="ECO:0000256" key="5">
    <source>
        <dbReference type="ARBA" id="ARBA00022525"/>
    </source>
</evidence>
<evidence type="ECO:0000256" key="1">
    <source>
        <dbReference type="ARBA" id="ARBA00002747"/>
    </source>
</evidence>
<evidence type="ECO:0000256" key="7">
    <source>
        <dbReference type="ARBA" id="ARBA00022858"/>
    </source>
</evidence>
<keyword evidence="9" id="KW-0325">Glycoprotein</keyword>
<gene>
    <name evidence="18" type="primary">Agt</name>
    <name evidence="18" type="ORF">ORISOL_R00845</name>
</gene>